<proteinExistence type="predicted"/>
<sequence length="85" mass="9956">MEDLFRKVYRGDPGVPHSDPDRYLHSWLGSFAFAAVSWCTSRTADLSRRFNWHDKALKFEHNHWKKVMERKHRNGDSPAAGMSKP</sequence>
<organism evidence="1 2">
    <name type="scientific">Musa balbisiana</name>
    <name type="common">Banana</name>
    <dbReference type="NCBI Taxonomy" id="52838"/>
    <lineage>
        <taxon>Eukaryota</taxon>
        <taxon>Viridiplantae</taxon>
        <taxon>Streptophyta</taxon>
        <taxon>Embryophyta</taxon>
        <taxon>Tracheophyta</taxon>
        <taxon>Spermatophyta</taxon>
        <taxon>Magnoliopsida</taxon>
        <taxon>Liliopsida</taxon>
        <taxon>Zingiberales</taxon>
        <taxon>Musaceae</taxon>
        <taxon>Musa</taxon>
    </lineage>
</organism>
<evidence type="ECO:0000313" key="1">
    <source>
        <dbReference type="EMBL" id="THU49646.1"/>
    </source>
</evidence>
<evidence type="ECO:0000313" key="2">
    <source>
        <dbReference type="Proteomes" id="UP000317650"/>
    </source>
</evidence>
<accession>A0A4V4H3V1</accession>
<protein>
    <submittedName>
        <fullName evidence="1">Uncharacterized protein</fullName>
    </submittedName>
</protein>
<keyword evidence="2" id="KW-1185">Reference proteome</keyword>
<dbReference type="PANTHER" id="PTHR36360:SF1">
    <property type="entry name" value="ACTIN T1-LIKE PROTEIN"/>
    <property type="match status" value="1"/>
</dbReference>
<dbReference type="Proteomes" id="UP000317650">
    <property type="component" value="Chromosome 6"/>
</dbReference>
<comment type="caution">
    <text evidence="1">The sequence shown here is derived from an EMBL/GenBank/DDBJ whole genome shotgun (WGS) entry which is preliminary data.</text>
</comment>
<reference evidence="1 2" key="1">
    <citation type="journal article" date="2019" name="Nat. Plants">
        <title>Genome sequencing of Musa balbisiana reveals subgenome evolution and function divergence in polyploid bananas.</title>
        <authorList>
            <person name="Yao X."/>
        </authorList>
    </citation>
    <scope>NUCLEOTIDE SEQUENCE [LARGE SCALE GENOMIC DNA]</scope>
    <source>
        <strain evidence="2">cv. DH-PKW</strain>
        <tissue evidence="1">Leaves</tissue>
    </source>
</reference>
<dbReference type="EMBL" id="PYDT01000009">
    <property type="protein sequence ID" value="THU49646.1"/>
    <property type="molecule type" value="Genomic_DNA"/>
</dbReference>
<dbReference type="PANTHER" id="PTHR36360">
    <property type="entry name" value="ACTIN T1-LIKE PROTEIN"/>
    <property type="match status" value="1"/>
</dbReference>
<dbReference type="AlphaFoldDB" id="A0A4V4H3V1"/>
<name>A0A4V4H3V1_MUSBA</name>
<gene>
    <name evidence="1" type="ORF">C4D60_Mb06t11720</name>
</gene>